<dbReference type="Pfam" id="PF10115">
    <property type="entry name" value="HlyU"/>
    <property type="match status" value="1"/>
</dbReference>
<protein>
    <recommendedName>
        <fullName evidence="3">Transcriptional activator HlyU</fullName>
    </recommendedName>
</protein>
<dbReference type="STRING" id="364200.SAMN04488515_0521"/>
<dbReference type="EMBL" id="FOIZ01000001">
    <property type="protein sequence ID" value="SEV98557.1"/>
    <property type="molecule type" value="Genomic_DNA"/>
</dbReference>
<organism evidence="1 2">
    <name type="scientific">Cognatiyoonia koreensis</name>
    <dbReference type="NCBI Taxonomy" id="364200"/>
    <lineage>
        <taxon>Bacteria</taxon>
        <taxon>Pseudomonadati</taxon>
        <taxon>Pseudomonadota</taxon>
        <taxon>Alphaproteobacteria</taxon>
        <taxon>Rhodobacterales</taxon>
        <taxon>Paracoccaceae</taxon>
        <taxon>Cognatiyoonia</taxon>
    </lineage>
</organism>
<evidence type="ECO:0000313" key="2">
    <source>
        <dbReference type="Proteomes" id="UP000199167"/>
    </source>
</evidence>
<sequence length="92" mass="9971">MGILSKLFGGGPKTPHAAAQETYKDFTITPAPMKEPGGYRIGATITKTVDGAAQTHQLIRADTINDYDEAVATCVRKSKQMIDEQGDKLFSR</sequence>
<dbReference type="OrthoDB" id="9800971at2"/>
<dbReference type="RefSeq" id="WP_089989908.1">
    <property type="nucleotide sequence ID" value="NZ_FOIZ01000001.1"/>
</dbReference>
<evidence type="ECO:0008006" key="3">
    <source>
        <dbReference type="Google" id="ProtNLM"/>
    </source>
</evidence>
<proteinExistence type="predicted"/>
<evidence type="ECO:0000313" key="1">
    <source>
        <dbReference type="EMBL" id="SEV98557.1"/>
    </source>
</evidence>
<name>A0A1I0NBM8_9RHOB</name>
<keyword evidence="2" id="KW-1185">Reference proteome</keyword>
<reference evidence="1 2" key="1">
    <citation type="submission" date="2016-10" db="EMBL/GenBank/DDBJ databases">
        <authorList>
            <person name="de Groot N.N."/>
        </authorList>
    </citation>
    <scope>NUCLEOTIDE SEQUENCE [LARGE SCALE GENOMIC DNA]</scope>
    <source>
        <strain evidence="1 2">DSM 17925</strain>
    </source>
</reference>
<gene>
    <name evidence="1" type="ORF">SAMN04488515_0521</name>
</gene>
<accession>A0A1I0NBM8</accession>
<dbReference type="InterPro" id="IPR018772">
    <property type="entry name" value="Transcription_activator_HlyU"/>
</dbReference>
<dbReference type="Proteomes" id="UP000199167">
    <property type="component" value="Unassembled WGS sequence"/>
</dbReference>
<dbReference type="AlphaFoldDB" id="A0A1I0NBM8"/>